<sequence>MSRKRKFSEANRSPPKQPLSLKAIATLSVKELILEALDDDPAAVGHIKVDHVFSTEFNIYRILLPDGTPTPYVFCDHPSCLDKPNRDKIFLGMGGRVTSDKAVTSLIRSHEKTHLNLERLGRLLAEICVELNLDPSYWWRLPTMGFSVVQLLGASHGFNIHDIHEDIQKYMTSHLERVGMEWDEEERQFIELVTEHEDMDYDEPGM</sequence>
<keyword evidence="2" id="KW-1185">Reference proteome</keyword>
<reference evidence="1 2" key="1">
    <citation type="submission" date="2021-04" db="EMBL/GenBank/DDBJ databases">
        <authorList>
            <person name="Bliznina A."/>
        </authorList>
    </citation>
    <scope>NUCLEOTIDE SEQUENCE [LARGE SCALE GENOMIC DNA]</scope>
</reference>
<organism evidence="1 2">
    <name type="scientific">Oikopleura dioica</name>
    <name type="common">Tunicate</name>
    <dbReference type="NCBI Taxonomy" id="34765"/>
    <lineage>
        <taxon>Eukaryota</taxon>
        <taxon>Metazoa</taxon>
        <taxon>Chordata</taxon>
        <taxon>Tunicata</taxon>
        <taxon>Appendicularia</taxon>
        <taxon>Copelata</taxon>
        <taxon>Oikopleuridae</taxon>
        <taxon>Oikopleura</taxon>
    </lineage>
</organism>
<accession>A0ABN7SAU8</accession>
<protein>
    <submittedName>
        <fullName evidence="1">Oidioi.mRNA.OKI2018_I69.XSR.g14805.t1.cds</fullName>
    </submittedName>
</protein>
<gene>
    <name evidence="1" type="ORF">OKIOD_LOCUS6363</name>
</gene>
<dbReference type="Proteomes" id="UP001158576">
    <property type="component" value="Chromosome XSR"/>
</dbReference>
<dbReference type="EMBL" id="OU015569">
    <property type="protein sequence ID" value="CAG5096838.1"/>
    <property type="molecule type" value="Genomic_DNA"/>
</dbReference>
<proteinExistence type="predicted"/>
<name>A0ABN7SAU8_OIKDI</name>
<evidence type="ECO:0000313" key="1">
    <source>
        <dbReference type="EMBL" id="CAG5096838.1"/>
    </source>
</evidence>
<evidence type="ECO:0000313" key="2">
    <source>
        <dbReference type="Proteomes" id="UP001158576"/>
    </source>
</evidence>